<dbReference type="AlphaFoldDB" id="A0A0K9NVC8"/>
<evidence type="ECO:0000256" key="4">
    <source>
        <dbReference type="ARBA" id="ARBA00023015"/>
    </source>
</evidence>
<evidence type="ECO:0000256" key="11">
    <source>
        <dbReference type="SAM" id="MobiDB-lite"/>
    </source>
</evidence>
<sequence>MPPPPYKKMMDSAMQESHRSVPTPFLTKTHQIVENPAVDDVISWNEDGSTFVVWRPVEFARDLLPKYFKHNNFSSFVRQLNTYGFRKIVPDRWEFANDCFRKGDTQLLCDIQRRKLMVSPSNPLPIPTPMSVSLHVPVQVQPSRIRSPANSWEEDQVLSSNSNTSPRVTPSISCRAGVRTATTAELVDENDRLRKENGNLNRELTQMKNMCDHIFMLMSNYAVNQQDGRLAQAATGVTRMNKDNREKSLLDLIAMRTSSSDVSSTQELHDMKKGENCPMLFGVSIGLKRSNVSVDEDDDLRMPKVQNVKAEPSE</sequence>
<evidence type="ECO:0000256" key="5">
    <source>
        <dbReference type="ARBA" id="ARBA00023016"/>
    </source>
</evidence>
<evidence type="ECO:0000256" key="6">
    <source>
        <dbReference type="ARBA" id="ARBA00023125"/>
    </source>
</evidence>
<dbReference type="Pfam" id="PF00447">
    <property type="entry name" value="HSF_DNA-bind"/>
    <property type="match status" value="1"/>
</dbReference>
<comment type="subcellular location">
    <subcellularLocation>
        <location evidence="1">Nucleus</location>
    </subcellularLocation>
</comment>
<dbReference type="Proteomes" id="UP000036987">
    <property type="component" value="Unassembled WGS sequence"/>
</dbReference>
<keyword evidence="5 13" id="KW-0346">Stress response</keyword>
<keyword evidence="8" id="KW-0539">Nucleus</keyword>
<proteinExistence type="inferred from homology"/>
<accession>A0A0K9NVC8</accession>
<dbReference type="PROSITE" id="PS00434">
    <property type="entry name" value="HSF_DOMAIN"/>
    <property type="match status" value="1"/>
</dbReference>
<organism evidence="13 14">
    <name type="scientific">Zostera marina</name>
    <name type="common">Eelgrass</name>
    <dbReference type="NCBI Taxonomy" id="29655"/>
    <lineage>
        <taxon>Eukaryota</taxon>
        <taxon>Viridiplantae</taxon>
        <taxon>Streptophyta</taxon>
        <taxon>Embryophyta</taxon>
        <taxon>Tracheophyta</taxon>
        <taxon>Spermatophyta</taxon>
        <taxon>Magnoliopsida</taxon>
        <taxon>Liliopsida</taxon>
        <taxon>Zosteraceae</taxon>
        <taxon>Zostera</taxon>
    </lineage>
</organism>
<evidence type="ECO:0000256" key="1">
    <source>
        <dbReference type="ARBA" id="ARBA00004123"/>
    </source>
</evidence>
<evidence type="ECO:0000256" key="8">
    <source>
        <dbReference type="ARBA" id="ARBA00023242"/>
    </source>
</evidence>
<dbReference type="InterPro" id="IPR000232">
    <property type="entry name" value="HSF_DNA-bd"/>
</dbReference>
<feature type="region of interest" description="Disordered" evidence="11">
    <location>
        <begin position="149"/>
        <end position="171"/>
    </location>
</feature>
<dbReference type="PANTHER" id="PTHR10015">
    <property type="entry name" value="HEAT SHOCK TRANSCRIPTION FACTOR"/>
    <property type="match status" value="1"/>
</dbReference>
<comment type="subunit">
    <text evidence="2">Homotrimer.</text>
</comment>
<protein>
    <submittedName>
        <fullName evidence="13">Heat shock transcription factor</fullName>
    </submittedName>
</protein>
<keyword evidence="6" id="KW-0238">DNA-binding</keyword>
<dbReference type="InterPro" id="IPR036390">
    <property type="entry name" value="WH_DNA-bd_sf"/>
</dbReference>
<evidence type="ECO:0000256" key="10">
    <source>
        <dbReference type="SAM" id="Coils"/>
    </source>
</evidence>
<evidence type="ECO:0000259" key="12">
    <source>
        <dbReference type="PROSITE" id="PS00434"/>
    </source>
</evidence>
<feature type="domain" description="HSF-type DNA-binding" evidence="12">
    <location>
        <begin position="64"/>
        <end position="88"/>
    </location>
</feature>
<evidence type="ECO:0000256" key="7">
    <source>
        <dbReference type="ARBA" id="ARBA00023163"/>
    </source>
</evidence>
<comment type="caution">
    <text evidence="13">The sequence shown here is derived from an EMBL/GenBank/DDBJ whole genome shotgun (WGS) entry which is preliminary data.</text>
</comment>
<dbReference type="SMART" id="SM00415">
    <property type="entry name" value="HSF"/>
    <property type="match status" value="1"/>
</dbReference>
<dbReference type="FunFam" id="1.10.10.10:FF:000037">
    <property type="entry name" value="Heat stress transcription factor B-4"/>
    <property type="match status" value="1"/>
</dbReference>
<dbReference type="OMA" id="MKSICDN"/>
<dbReference type="GO" id="GO:0005634">
    <property type="term" value="C:nucleus"/>
    <property type="evidence" value="ECO:0000318"/>
    <property type="project" value="GO_Central"/>
</dbReference>
<dbReference type="STRING" id="29655.A0A0K9NVC8"/>
<evidence type="ECO:0000313" key="13">
    <source>
        <dbReference type="EMBL" id="KMZ60701.1"/>
    </source>
</evidence>
<keyword evidence="10" id="KW-0175">Coiled coil</keyword>
<reference evidence="14" key="1">
    <citation type="journal article" date="2016" name="Nature">
        <title>The genome of the seagrass Zostera marina reveals angiosperm adaptation to the sea.</title>
        <authorList>
            <person name="Olsen J.L."/>
            <person name="Rouze P."/>
            <person name="Verhelst B."/>
            <person name="Lin Y.-C."/>
            <person name="Bayer T."/>
            <person name="Collen J."/>
            <person name="Dattolo E."/>
            <person name="De Paoli E."/>
            <person name="Dittami S."/>
            <person name="Maumus F."/>
            <person name="Michel G."/>
            <person name="Kersting A."/>
            <person name="Lauritano C."/>
            <person name="Lohaus R."/>
            <person name="Toepel M."/>
            <person name="Tonon T."/>
            <person name="Vanneste K."/>
            <person name="Amirebrahimi M."/>
            <person name="Brakel J."/>
            <person name="Bostroem C."/>
            <person name="Chovatia M."/>
            <person name="Grimwood J."/>
            <person name="Jenkins J.W."/>
            <person name="Jueterbock A."/>
            <person name="Mraz A."/>
            <person name="Stam W.T."/>
            <person name="Tice H."/>
            <person name="Bornberg-Bauer E."/>
            <person name="Green P.J."/>
            <person name="Pearson G.A."/>
            <person name="Procaccini G."/>
            <person name="Duarte C.M."/>
            <person name="Schmutz J."/>
            <person name="Reusch T.B.H."/>
            <person name="Van de Peer Y."/>
        </authorList>
    </citation>
    <scope>NUCLEOTIDE SEQUENCE [LARGE SCALE GENOMIC DNA]</scope>
    <source>
        <strain evidence="14">cv. Finnish</strain>
    </source>
</reference>
<evidence type="ECO:0000256" key="9">
    <source>
        <dbReference type="RuleBase" id="RU004020"/>
    </source>
</evidence>
<dbReference type="InterPro" id="IPR036388">
    <property type="entry name" value="WH-like_DNA-bd_sf"/>
</dbReference>
<feature type="compositionally biased region" description="Polar residues" evidence="11">
    <location>
        <begin position="157"/>
        <end position="171"/>
    </location>
</feature>
<keyword evidence="14" id="KW-1185">Reference proteome</keyword>
<evidence type="ECO:0000256" key="2">
    <source>
        <dbReference type="ARBA" id="ARBA00011233"/>
    </source>
</evidence>
<keyword evidence="7" id="KW-0804">Transcription</keyword>
<evidence type="ECO:0000313" key="14">
    <source>
        <dbReference type="Proteomes" id="UP000036987"/>
    </source>
</evidence>
<keyword evidence="3" id="KW-0597">Phosphoprotein</keyword>
<dbReference type="SUPFAM" id="SSF46785">
    <property type="entry name" value="Winged helix' DNA-binding domain"/>
    <property type="match status" value="1"/>
</dbReference>
<feature type="region of interest" description="Disordered" evidence="11">
    <location>
        <begin position="295"/>
        <end position="314"/>
    </location>
</feature>
<feature type="coiled-coil region" evidence="10">
    <location>
        <begin position="183"/>
        <end position="210"/>
    </location>
</feature>
<dbReference type="GO" id="GO:0003700">
    <property type="term" value="F:DNA-binding transcription factor activity"/>
    <property type="evidence" value="ECO:0000318"/>
    <property type="project" value="GO_Central"/>
</dbReference>
<name>A0A0K9NVC8_ZOSMR</name>
<dbReference type="EMBL" id="LFYR01001587">
    <property type="protein sequence ID" value="KMZ60701.1"/>
    <property type="molecule type" value="Genomic_DNA"/>
</dbReference>
<dbReference type="GO" id="GO:0043565">
    <property type="term" value="F:sequence-specific DNA binding"/>
    <property type="evidence" value="ECO:0007669"/>
    <property type="project" value="InterPro"/>
</dbReference>
<evidence type="ECO:0000256" key="3">
    <source>
        <dbReference type="ARBA" id="ARBA00022553"/>
    </source>
</evidence>
<dbReference type="PANTHER" id="PTHR10015:SF169">
    <property type="entry name" value="HEAT STRESS TRANSCRIPTION FACTOR B-2B"/>
    <property type="match status" value="1"/>
</dbReference>
<dbReference type="Gene3D" id="1.10.10.10">
    <property type="entry name" value="Winged helix-like DNA-binding domain superfamily/Winged helix DNA-binding domain"/>
    <property type="match status" value="1"/>
</dbReference>
<comment type="similarity">
    <text evidence="9">Belongs to the HSF family.</text>
</comment>
<gene>
    <name evidence="13" type="ORF">ZOSMA_57G00370</name>
</gene>
<dbReference type="PRINTS" id="PR00056">
    <property type="entry name" value="HSFDOMAIN"/>
</dbReference>
<dbReference type="OrthoDB" id="60033at2759"/>
<keyword evidence="4" id="KW-0805">Transcription regulation</keyword>